<dbReference type="GO" id="GO:0042907">
    <property type="term" value="F:xanthine transmembrane transporter activity"/>
    <property type="evidence" value="ECO:0007669"/>
    <property type="project" value="TreeGrafter"/>
</dbReference>
<dbReference type="RefSeq" id="WP_093882392.1">
    <property type="nucleotide sequence ID" value="NZ_FOBS01000004.1"/>
</dbReference>
<dbReference type="PANTHER" id="PTHR42810:SF2">
    <property type="entry name" value="PURINE PERMEASE C1399.01C-RELATED"/>
    <property type="match status" value="1"/>
</dbReference>
<dbReference type="Pfam" id="PF00860">
    <property type="entry name" value="Xan_ur_permease"/>
    <property type="match status" value="1"/>
</dbReference>
<sequence length="569" mass="61181">MPRKPSNLVYGVDDIPPLRILLVLAIQHIFFLTAGLITAALIAREIGGTPELVQSIVCMSMIAGGIATILQALNKGPVGSGYLCTEGIDPTFVSCSILAGLTGGISMILGMTVFSGLLECLISRGINRMRILFPPEVTGVVLTMVGLNIVPVMISNFFGISGKEDAVQPANLFVAAATLAGMVGTNVWSKGKLRFYSVIIGMAVGYLAAYLLGVLKASDLERISQSPLLSFPDLSHIGWSFSPLLLVPFISATIASSLKAVATFTMCQKINDSEWKRPDLNNIQRGMLADGLASVFGGLLGGMGQSLYAGSVGLSAATGTTSRIVAFVTGGMFITLAFLPKMAAVFSIMPKPVMGGALVFMVSFMVISGIQIMTSRMMDVRKTFVVGISLMFGISADIFPGLYRNFHPLLEPFFSSSLAVTTLLAISLNLLFRIGIARREVLELEPGVDSSQTIFAFMENQGAAWGARGEVIQKAKMALNEFFESASHLGIAEGKIVAEVFFDEFNLNITIRYQGTPVEFSDVLLEGEALLDDENAFINLSFRIIQQYADRVESEEKDGQCRVLLHFDH</sequence>
<evidence type="ECO:0000313" key="9">
    <source>
        <dbReference type="Proteomes" id="UP000198744"/>
    </source>
</evidence>
<feature type="transmembrane region" description="Helical" evidence="7">
    <location>
        <begin position="195"/>
        <end position="217"/>
    </location>
</feature>
<dbReference type="GO" id="GO:0005886">
    <property type="term" value="C:plasma membrane"/>
    <property type="evidence" value="ECO:0007669"/>
    <property type="project" value="TreeGrafter"/>
</dbReference>
<reference evidence="8 9" key="1">
    <citation type="submission" date="2016-10" db="EMBL/GenBank/DDBJ databases">
        <authorList>
            <person name="de Groot N.N."/>
        </authorList>
    </citation>
    <scope>NUCLEOTIDE SEQUENCE [LARGE SCALE GENOMIC DNA]</scope>
    <source>
        <strain evidence="8 9">DSM 8423</strain>
    </source>
</reference>
<gene>
    <name evidence="8" type="ORF">SAMN04489760_10434</name>
</gene>
<feature type="transmembrane region" description="Helical" evidence="7">
    <location>
        <begin position="237"/>
        <end position="258"/>
    </location>
</feature>
<feature type="transmembrane region" description="Helical" evidence="7">
    <location>
        <begin position="55"/>
        <end position="73"/>
    </location>
</feature>
<proteinExistence type="inferred from homology"/>
<dbReference type="PANTHER" id="PTHR42810">
    <property type="entry name" value="PURINE PERMEASE C1399.01C-RELATED"/>
    <property type="match status" value="1"/>
</dbReference>
<organism evidence="8 9">
    <name type="scientific">Syntrophus gentianae</name>
    <dbReference type="NCBI Taxonomy" id="43775"/>
    <lineage>
        <taxon>Bacteria</taxon>
        <taxon>Pseudomonadati</taxon>
        <taxon>Thermodesulfobacteriota</taxon>
        <taxon>Syntrophia</taxon>
        <taxon>Syntrophales</taxon>
        <taxon>Syntrophaceae</taxon>
        <taxon>Syntrophus</taxon>
    </lineage>
</organism>
<evidence type="ECO:0000256" key="3">
    <source>
        <dbReference type="ARBA" id="ARBA00022448"/>
    </source>
</evidence>
<feature type="transmembrane region" description="Helical" evidence="7">
    <location>
        <begin position="409"/>
        <end position="432"/>
    </location>
</feature>
<dbReference type="AlphaFoldDB" id="A0A1H7VL81"/>
<name>A0A1H7VL81_9BACT</name>
<feature type="transmembrane region" description="Helical" evidence="7">
    <location>
        <begin position="170"/>
        <end position="188"/>
    </location>
</feature>
<feature type="transmembrane region" description="Helical" evidence="7">
    <location>
        <begin position="97"/>
        <end position="118"/>
    </location>
</feature>
<dbReference type="STRING" id="43775.SAMN04489760_10434"/>
<dbReference type="NCBIfam" id="NF037981">
    <property type="entry name" value="NCS2_1"/>
    <property type="match status" value="1"/>
</dbReference>
<feature type="transmembrane region" description="Helical" evidence="7">
    <location>
        <begin position="324"/>
        <end position="348"/>
    </location>
</feature>
<evidence type="ECO:0000256" key="4">
    <source>
        <dbReference type="ARBA" id="ARBA00022692"/>
    </source>
</evidence>
<dbReference type="InterPro" id="IPR006043">
    <property type="entry name" value="NCS2"/>
</dbReference>
<feature type="transmembrane region" description="Helical" evidence="7">
    <location>
        <begin position="139"/>
        <end position="158"/>
    </location>
</feature>
<dbReference type="OrthoDB" id="9805749at2"/>
<keyword evidence="9" id="KW-1185">Reference proteome</keyword>
<keyword evidence="6 7" id="KW-0472">Membrane</keyword>
<comment type="similarity">
    <text evidence="2">Belongs to the nucleobase:cation symporter-2 (NCS2) (TC 2.A.40) family.</text>
</comment>
<keyword evidence="3" id="KW-0813">Transport</keyword>
<evidence type="ECO:0000313" key="8">
    <source>
        <dbReference type="EMBL" id="SEM09659.1"/>
    </source>
</evidence>
<feature type="transmembrane region" description="Helical" evidence="7">
    <location>
        <begin position="384"/>
        <end position="403"/>
    </location>
</feature>
<accession>A0A1H7VL81</accession>
<evidence type="ECO:0000256" key="7">
    <source>
        <dbReference type="SAM" id="Phobius"/>
    </source>
</evidence>
<keyword evidence="5 7" id="KW-1133">Transmembrane helix</keyword>
<protein>
    <submittedName>
        <fullName evidence="8">Nucleobase:cation symporter-2, NCS2 family</fullName>
    </submittedName>
</protein>
<feature type="transmembrane region" description="Helical" evidence="7">
    <location>
        <begin position="20"/>
        <end position="43"/>
    </location>
</feature>
<evidence type="ECO:0000256" key="1">
    <source>
        <dbReference type="ARBA" id="ARBA00004141"/>
    </source>
</evidence>
<evidence type="ECO:0000256" key="5">
    <source>
        <dbReference type="ARBA" id="ARBA00022989"/>
    </source>
</evidence>
<evidence type="ECO:0000256" key="2">
    <source>
        <dbReference type="ARBA" id="ARBA00008821"/>
    </source>
</evidence>
<evidence type="ECO:0000256" key="6">
    <source>
        <dbReference type="ARBA" id="ARBA00023136"/>
    </source>
</evidence>
<comment type="subcellular location">
    <subcellularLocation>
        <location evidence="1">Membrane</location>
        <topology evidence="1">Multi-pass membrane protein</topology>
    </subcellularLocation>
</comment>
<dbReference type="Proteomes" id="UP000198744">
    <property type="component" value="Unassembled WGS sequence"/>
</dbReference>
<keyword evidence="4 7" id="KW-0812">Transmembrane</keyword>
<feature type="transmembrane region" description="Helical" evidence="7">
    <location>
        <begin position="354"/>
        <end position="372"/>
    </location>
</feature>
<dbReference type="EMBL" id="FOBS01000004">
    <property type="protein sequence ID" value="SEM09659.1"/>
    <property type="molecule type" value="Genomic_DNA"/>
</dbReference>